<accession>A0A2A2KCW8</accession>
<organism evidence="1 2">
    <name type="scientific">Diploscapter pachys</name>
    <dbReference type="NCBI Taxonomy" id="2018661"/>
    <lineage>
        <taxon>Eukaryota</taxon>
        <taxon>Metazoa</taxon>
        <taxon>Ecdysozoa</taxon>
        <taxon>Nematoda</taxon>
        <taxon>Chromadorea</taxon>
        <taxon>Rhabditida</taxon>
        <taxon>Rhabditina</taxon>
        <taxon>Rhabditomorpha</taxon>
        <taxon>Rhabditoidea</taxon>
        <taxon>Rhabditidae</taxon>
        <taxon>Diploscapter</taxon>
    </lineage>
</organism>
<dbReference type="OrthoDB" id="5827637at2759"/>
<evidence type="ECO:0000313" key="1">
    <source>
        <dbReference type="EMBL" id="PAV71846.1"/>
    </source>
</evidence>
<name>A0A2A2KCW8_9BILA</name>
<protein>
    <submittedName>
        <fullName evidence="1">Uncharacterized protein</fullName>
    </submittedName>
</protein>
<gene>
    <name evidence="1" type="ORF">WR25_12470</name>
</gene>
<proteinExistence type="predicted"/>
<dbReference type="EMBL" id="LIAE01008909">
    <property type="protein sequence ID" value="PAV71846.1"/>
    <property type="molecule type" value="Genomic_DNA"/>
</dbReference>
<dbReference type="Proteomes" id="UP000218231">
    <property type="component" value="Unassembled WGS sequence"/>
</dbReference>
<comment type="caution">
    <text evidence="1">The sequence shown here is derived from an EMBL/GenBank/DDBJ whole genome shotgun (WGS) entry which is preliminary data.</text>
</comment>
<sequence>MKWPKDEETNELQYLQVFPYFSNETCDQVRDLLPVVDCPNSVCIKAVIKDAPVKREVCCKCSCSDFAIFILMDF</sequence>
<dbReference type="AlphaFoldDB" id="A0A2A2KCW8"/>
<evidence type="ECO:0000313" key="2">
    <source>
        <dbReference type="Proteomes" id="UP000218231"/>
    </source>
</evidence>
<reference evidence="1 2" key="1">
    <citation type="journal article" date="2017" name="Curr. Biol.">
        <title>Genome architecture and evolution of a unichromosomal asexual nematode.</title>
        <authorList>
            <person name="Fradin H."/>
            <person name="Zegar C."/>
            <person name="Gutwein M."/>
            <person name="Lucas J."/>
            <person name="Kovtun M."/>
            <person name="Corcoran D."/>
            <person name="Baugh L.R."/>
            <person name="Kiontke K."/>
            <person name="Gunsalus K."/>
            <person name="Fitch D.H."/>
            <person name="Piano F."/>
        </authorList>
    </citation>
    <scope>NUCLEOTIDE SEQUENCE [LARGE SCALE GENOMIC DNA]</scope>
    <source>
        <strain evidence="1">PF1309</strain>
    </source>
</reference>
<keyword evidence="2" id="KW-1185">Reference proteome</keyword>